<evidence type="ECO:0000259" key="6">
    <source>
        <dbReference type="PROSITE" id="PS52015"/>
    </source>
</evidence>
<feature type="signal peptide" evidence="5">
    <location>
        <begin position="1"/>
        <end position="18"/>
    </location>
</feature>
<proteinExistence type="predicted"/>
<reference evidence="7 8" key="1">
    <citation type="submission" date="2018-05" db="EMBL/GenBank/DDBJ databases">
        <title>Pedobacter paludis sp. nov., isolated from wetland soil.</title>
        <authorList>
            <person name="Zhang Y."/>
            <person name="Wang G."/>
        </authorList>
    </citation>
    <scope>NUCLEOTIDE SEQUENCE [LARGE SCALE GENOMIC DNA]</scope>
    <source>
        <strain evidence="7 8">KCTC22721</strain>
    </source>
</reference>
<accession>A0A317EMP0</accession>
<keyword evidence="3" id="KW-1133">Transmembrane helix</keyword>
<keyword evidence="5" id="KW-0732">Signal</keyword>
<dbReference type="AlphaFoldDB" id="A0A317EMP0"/>
<feature type="chain" id="PRO_5016363668" evidence="5">
    <location>
        <begin position="19"/>
        <end position="217"/>
    </location>
</feature>
<name>A0A317EMP0_9SPHI</name>
<dbReference type="OrthoDB" id="1096636at2"/>
<sequence>MKKLLFLGLLFWCTASVAQLQFKTGKAGFVNFLRENTVYPSFSKNNCIQGTVNISFKLDAAGKVYSSKVTKGIITELDQEALRLIRMSGGKWQIPAGYDTTTSVVVPVNFKLSGYNCERRSEREIQEAIRAYENEENLIKTVINFYKNIDLSKPGQEAQIIAIKNQLGIDDEYLDERIKDGLKKIKQGDKQGACEDFTFVKNMGSTKADPYIAQYCK</sequence>
<feature type="domain" description="TonB C-terminal" evidence="6">
    <location>
        <begin position="24"/>
        <end position="119"/>
    </location>
</feature>
<protein>
    <submittedName>
        <fullName evidence="7">Energy transducer TonB</fullName>
    </submittedName>
</protein>
<evidence type="ECO:0000256" key="3">
    <source>
        <dbReference type="ARBA" id="ARBA00022989"/>
    </source>
</evidence>
<evidence type="ECO:0000256" key="2">
    <source>
        <dbReference type="ARBA" id="ARBA00022692"/>
    </source>
</evidence>
<evidence type="ECO:0000313" key="7">
    <source>
        <dbReference type="EMBL" id="PWS27229.1"/>
    </source>
</evidence>
<keyword evidence="4" id="KW-0472">Membrane</keyword>
<dbReference type="SUPFAM" id="SSF74653">
    <property type="entry name" value="TolA/TonB C-terminal domain"/>
    <property type="match status" value="1"/>
</dbReference>
<organism evidence="7 8">
    <name type="scientific">Pedobacter yonginense</name>
    <dbReference type="NCBI Taxonomy" id="651869"/>
    <lineage>
        <taxon>Bacteria</taxon>
        <taxon>Pseudomonadati</taxon>
        <taxon>Bacteroidota</taxon>
        <taxon>Sphingobacteriia</taxon>
        <taxon>Sphingobacteriales</taxon>
        <taxon>Sphingobacteriaceae</taxon>
        <taxon>Pedobacter</taxon>
    </lineage>
</organism>
<dbReference type="InterPro" id="IPR006260">
    <property type="entry name" value="TonB/TolA_C"/>
</dbReference>
<dbReference type="EMBL" id="QGNZ01000003">
    <property type="protein sequence ID" value="PWS27229.1"/>
    <property type="molecule type" value="Genomic_DNA"/>
</dbReference>
<dbReference type="GO" id="GO:0055085">
    <property type="term" value="P:transmembrane transport"/>
    <property type="evidence" value="ECO:0007669"/>
    <property type="project" value="InterPro"/>
</dbReference>
<keyword evidence="8" id="KW-1185">Reference proteome</keyword>
<dbReference type="PROSITE" id="PS52015">
    <property type="entry name" value="TONB_CTD"/>
    <property type="match status" value="1"/>
</dbReference>
<evidence type="ECO:0000256" key="5">
    <source>
        <dbReference type="SAM" id="SignalP"/>
    </source>
</evidence>
<keyword evidence="2" id="KW-0812">Transmembrane</keyword>
<comment type="subcellular location">
    <subcellularLocation>
        <location evidence="1">Membrane</location>
        <topology evidence="1">Single-pass membrane protein</topology>
    </subcellularLocation>
</comment>
<dbReference type="NCBIfam" id="TIGR01352">
    <property type="entry name" value="tonB_Cterm"/>
    <property type="match status" value="1"/>
</dbReference>
<dbReference type="InterPro" id="IPR037682">
    <property type="entry name" value="TonB_C"/>
</dbReference>
<evidence type="ECO:0000256" key="1">
    <source>
        <dbReference type="ARBA" id="ARBA00004167"/>
    </source>
</evidence>
<dbReference type="Proteomes" id="UP000245379">
    <property type="component" value="Unassembled WGS sequence"/>
</dbReference>
<dbReference type="RefSeq" id="WP_109926563.1">
    <property type="nucleotide sequence ID" value="NZ_QGNZ01000003.1"/>
</dbReference>
<dbReference type="Gene3D" id="3.30.1150.10">
    <property type="match status" value="1"/>
</dbReference>
<evidence type="ECO:0000313" key="8">
    <source>
        <dbReference type="Proteomes" id="UP000245379"/>
    </source>
</evidence>
<dbReference type="Pfam" id="PF03544">
    <property type="entry name" value="TonB_C"/>
    <property type="match status" value="1"/>
</dbReference>
<evidence type="ECO:0000256" key="4">
    <source>
        <dbReference type="ARBA" id="ARBA00023136"/>
    </source>
</evidence>
<dbReference type="GO" id="GO:0016020">
    <property type="term" value="C:membrane"/>
    <property type="evidence" value="ECO:0007669"/>
    <property type="project" value="UniProtKB-SubCell"/>
</dbReference>
<comment type="caution">
    <text evidence="7">The sequence shown here is derived from an EMBL/GenBank/DDBJ whole genome shotgun (WGS) entry which is preliminary data.</text>
</comment>
<gene>
    <name evidence="7" type="ORF">DHW03_14650</name>
</gene>